<reference evidence="4" key="1">
    <citation type="journal article" date="2024" name="J Bioinform Genom">
        <title>Complete genome sequence of the type strain bacterium Sphaerochaeta associata GLS2t (VKM B-2742)t.</title>
        <authorList>
            <person name="Troshina O.Y."/>
            <person name="Tepeeva A.N."/>
            <person name="Arzamasceva V.O."/>
            <person name="Whitman W.B."/>
            <person name="Varghese N."/>
            <person name="Shapiro N."/>
            <person name="Woyke T."/>
            <person name="Kripides N.C."/>
            <person name="Vasilenko O.V."/>
        </authorList>
    </citation>
    <scope>NUCLEOTIDE SEQUENCE [LARGE SCALE GENOMIC DNA]</scope>
    <source>
        <strain evidence="4">GLS2T</strain>
    </source>
</reference>
<dbReference type="PANTHER" id="PTHR12526">
    <property type="entry name" value="GLYCOSYLTRANSFERASE"/>
    <property type="match status" value="1"/>
</dbReference>
<accession>A0ABY4DBD3</accession>
<dbReference type="Proteomes" id="UP000829708">
    <property type="component" value="Chromosome"/>
</dbReference>
<evidence type="ECO:0000259" key="2">
    <source>
        <dbReference type="Pfam" id="PF13477"/>
    </source>
</evidence>
<proteinExistence type="predicted"/>
<feature type="domain" description="Glycosyltransferase subfamily 4-like N-terminal" evidence="2">
    <location>
        <begin position="9"/>
        <end position="149"/>
    </location>
</feature>
<protein>
    <submittedName>
        <fullName evidence="3">Glycosyltransferase family 4 protein</fullName>
    </submittedName>
</protein>
<evidence type="ECO:0000259" key="1">
    <source>
        <dbReference type="Pfam" id="PF00534"/>
    </source>
</evidence>
<dbReference type="InterPro" id="IPR028098">
    <property type="entry name" value="Glyco_trans_4-like_N"/>
</dbReference>
<dbReference type="EMBL" id="CP094929">
    <property type="protein sequence ID" value="UOM51578.1"/>
    <property type="molecule type" value="Genomic_DNA"/>
</dbReference>
<organism evidence="3 4">
    <name type="scientific">Sphaerochaeta associata</name>
    <dbReference type="NCBI Taxonomy" id="1129264"/>
    <lineage>
        <taxon>Bacteria</taxon>
        <taxon>Pseudomonadati</taxon>
        <taxon>Spirochaetota</taxon>
        <taxon>Spirochaetia</taxon>
        <taxon>Spirochaetales</taxon>
        <taxon>Sphaerochaetaceae</taxon>
        <taxon>Sphaerochaeta</taxon>
    </lineage>
</organism>
<keyword evidence="4" id="KW-1185">Reference proteome</keyword>
<dbReference type="CDD" id="cd03808">
    <property type="entry name" value="GT4_CapM-like"/>
    <property type="match status" value="1"/>
</dbReference>
<feature type="domain" description="Glycosyl transferase family 1" evidence="1">
    <location>
        <begin position="186"/>
        <end position="345"/>
    </location>
</feature>
<dbReference type="RefSeq" id="WP_244773065.1">
    <property type="nucleotide sequence ID" value="NZ_CP094929.1"/>
</dbReference>
<dbReference type="SUPFAM" id="SSF53756">
    <property type="entry name" value="UDP-Glycosyltransferase/glycogen phosphorylase"/>
    <property type="match status" value="1"/>
</dbReference>
<dbReference type="PANTHER" id="PTHR12526:SF630">
    <property type="entry name" value="GLYCOSYLTRANSFERASE"/>
    <property type="match status" value="1"/>
</dbReference>
<dbReference type="InterPro" id="IPR001296">
    <property type="entry name" value="Glyco_trans_1"/>
</dbReference>
<evidence type="ECO:0000313" key="3">
    <source>
        <dbReference type="EMBL" id="UOM51578.1"/>
    </source>
</evidence>
<dbReference type="Gene3D" id="3.40.50.2000">
    <property type="entry name" value="Glycogen Phosphorylase B"/>
    <property type="match status" value="2"/>
</dbReference>
<sequence>MQGISILILSNDVDYLYTLRLETIERLLQSGASVALSAPYNDRVEFFEKLGCTFHPVEFTPRGKNPFSNLGVLLKYFRLIKQTKPDVVLTYTIKSNIYGGLVCRILKVPQIANMTGLGKALMDENLVQKVVLTLLRVAFKKARTVFLQNARDLQYFLDHRITTKEQSVLIPGSGVNLARHPLEPYPEDDGSIRLIYIARIIKDKGIEEMMAAAKAIHQKYPYFSCDIAGFIGEAVYEPQLADYSASEAGKYLGFQKDIHSLIKKSHAVVLPSYHLEGIANVLLEGASAGRPVLSTDHIGCRDTFDDGVSGIMFAPRSVEALVEAIEKFIHLPYDQKQAMGLAGRKKVEREFDREIIVNEYMKAVAKIVGQKAE</sequence>
<dbReference type="Pfam" id="PF00534">
    <property type="entry name" value="Glycos_transf_1"/>
    <property type="match status" value="1"/>
</dbReference>
<gene>
    <name evidence="3" type="ORF">MUG09_02165</name>
</gene>
<evidence type="ECO:0000313" key="4">
    <source>
        <dbReference type="Proteomes" id="UP000829708"/>
    </source>
</evidence>
<name>A0ABY4DBD3_9SPIR</name>
<dbReference type="Pfam" id="PF13477">
    <property type="entry name" value="Glyco_trans_4_2"/>
    <property type="match status" value="1"/>
</dbReference>